<evidence type="ECO:0000313" key="4">
    <source>
        <dbReference type="Proteomes" id="UP000061660"/>
    </source>
</evidence>
<dbReference type="PATRIC" id="fig|162209.4.peg.2313"/>
<accession>A0A0U2VGC1</accession>
<dbReference type="InterPro" id="IPR013022">
    <property type="entry name" value="Xyl_isomerase-like_TIM-brl"/>
</dbReference>
<dbReference type="KEGG" id="pnp:IJ22_21730"/>
<keyword evidence="4" id="KW-1185">Reference proteome</keyword>
<dbReference type="PANTHER" id="PTHR43489:SF7">
    <property type="entry name" value="3-DEHYDRO-D-GULOSIDE 4-EPIMERASE-RELATED"/>
    <property type="match status" value="1"/>
</dbReference>
<keyword evidence="1 3" id="KW-0413">Isomerase</keyword>
<dbReference type="InterPro" id="IPR050417">
    <property type="entry name" value="Sugar_Epim/Isomerase"/>
</dbReference>
<dbReference type="Proteomes" id="UP000061660">
    <property type="component" value="Chromosome"/>
</dbReference>
<proteinExistence type="predicted"/>
<dbReference type="PANTHER" id="PTHR43489">
    <property type="entry name" value="ISOMERASE"/>
    <property type="match status" value="1"/>
</dbReference>
<dbReference type="EMBL" id="CP013652">
    <property type="protein sequence ID" value="ALS22547.1"/>
    <property type="molecule type" value="Genomic_DNA"/>
</dbReference>
<name>A0A0U2VGC1_9BACL</name>
<reference evidence="3 4" key="2">
    <citation type="journal article" date="2016" name="Genome Announc.">
        <title>Complete Genome Sequences of Two Interactive Moderate Thermophiles, Paenibacillus napthalenovorans 32O-Y and Paenibacillus sp. 32O-W.</title>
        <authorList>
            <person name="Butler R.R.III."/>
            <person name="Wang J."/>
            <person name="Stark B.C."/>
            <person name="Pombert J.F."/>
        </authorList>
    </citation>
    <scope>NUCLEOTIDE SEQUENCE [LARGE SCALE GENOMIC DNA]</scope>
    <source>
        <strain evidence="3 4">32O-Y</strain>
    </source>
</reference>
<evidence type="ECO:0000313" key="3">
    <source>
        <dbReference type="EMBL" id="ALS22547.1"/>
    </source>
</evidence>
<gene>
    <name evidence="3" type="ORF">IJ22_21730</name>
</gene>
<evidence type="ECO:0000256" key="1">
    <source>
        <dbReference type="ARBA" id="ARBA00023235"/>
    </source>
</evidence>
<dbReference type="STRING" id="162209.IJ22_21730"/>
<dbReference type="OrthoDB" id="9134306at2"/>
<protein>
    <submittedName>
        <fullName evidence="3">Xylose isomerase-like TIM barrel domain-containing protein</fullName>
    </submittedName>
</protein>
<organism evidence="3 4">
    <name type="scientific">Paenibacillus naphthalenovorans</name>
    <dbReference type="NCBI Taxonomy" id="162209"/>
    <lineage>
        <taxon>Bacteria</taxon>
        <taxon>Bacillati</taxon>
        <taxon>Bacillota</taxon>
        <taxon>Bacilli</taxon>
        <taxon>Bacillales</taxon>
        <taxon>Paenibacillaceae</taxon>
        <taxon>Paenibacillus</taxon>
    </lineage>
</organism>
<reference evidence="4" key="1">
    <citation type="submission" date="2015-12" db="EMBL/GenBank/DDBJ databases">
        <title>Complete genome sequences of two moderately thermophilic Paenibacillus species.</title>
        <authorList>
            <person name="Butler R.III."/>
            <person name="Wang J."/>
            <person name="Stark B.C."/>
            <person name="Pombert J.-F."/>
        </authorList>
    </citation>
    <scope>NUCLEOTIDE SEQUENCE [LARGE SCALE GENOMIC DNA]</scope>
    <source>
        <strain evidence="4">32O-Y</strain>
    </source>
</reference>
<dbReference type="AlphaFoldDB" id="A0A0U2VGC1"/>
<dbReference type="InterPro" id="IPR036237">
    <property type="entry name" value="Xyl_isomerase-like_sf"/>
</dbReference>
<dbReference type="Pfam" id="PF01261">
    <property type="entry name" value="AP_endonuc_2"/>
    <property type="match status" value="1"/>
</dbReference>
<dbReference type="Gene3D" id="3.20.20.150">
    <property type="entry name" value="Divalent-metal-dependent TIM barrel enzymes"/>
    <property type="match status" value="1"/>
</dbReference>
<feature type="domain" description="Xylose isomerase-like TIM barrel" evidence="2">
    <location>
        <begin position="27"/>
        <end position="251"/>
    </location>
</feature>
<dbReference type="RefSeq" id="WP_054817851.1">
    <property type="nucleotide sequence ID" value="NZ_BJCS01000001.1"/>
</dbReference>
<dbReference type="SUPFAM" id="SSF51658">
    <property type="entry name" value="Xylose isomerase-like"/>
    <property type="match status" value="1"/>
</dbReference>
<evidence type="ECO:0000259" key="2">
    <source>
        <dbReference type="Pfam" id="PF01261"/>
    </source>
</evidence>
<sequence length="282" mass="31895">MAYRVYAMDFSFYNSMGIYSFETRCEMLKEIGYDAMHLSIWHGERWRDAAKLGSVKGKYGLDVAGVYVVLDLSLGESHPRNEGILKMLETLEGCSTVELAIQSAGSHLRPSDPAGDDAVVKWLEKALEICERRNIDILLYTHLSFWVERHEDAVRLCKRLSHPRLGIVFCGYHWYAVDGSNLAGILDEVAPYLKQVNLSGSRRNPHGFGNVATIEPLDEGELDNFALLGQLKRIGYDGMIGFQGWSEGGDAYLKLSRSLQAFRDMERRLEAHPHWAELKLLP</sequence>
<dbReference type="GO" id="GO:0016853">
    <property type="term" value="F:isomerase activity"/>
    <property type="evidence" value="ECO:0007669"/>
    <property type="project" value="UniProtKB-KW"/>
</dbReference>